<evidence type="ECO:0000256" key="2">
    <source>
        <dbReference type="ARBA" id="ARBA00023125"/>
    </source>
</evidence>
<evidence type="ECO:0000256" key="1">
    <source>
        <dbReference type="ARBA" id="ARBA00023015"/>
    </source>
</evidence>
<dbReference type="PANTHER" id="PTHR30146">
    <property type="entry name" value="LACI-RELATED TRANSCRIPTIONAL REPRESSOR"/>
    <property type="match status" value="1"/>
</dbReference>
<dbReference type="SUPFAM" id="SSF53822">
    <property type="entry name" value="Periplasmic binding protein-like I"/>
    <property type="match status" value="1"/>
</dbReference>
<dbReference type="CDD" id="cd01392">
    <property type="entry name" value="HTH_LacI"/>
    <property type="match status" value="1"/>
</dbReference>
<dbReference type="PROSITE" id="PS00356">
    <property type="entry name" value="HTH_LACI_1"/>
    <property type="match status" value="1"/>
</dbReference>
<dbReference type="PANTHER" id="PTHR30146:SF109">
    <property type="entry name" value="HTH-TYPE TRANSCRIPTIONAL REGULATOR GALS"/>
    <property type="match status" value="1"/>
</dbReference>
<dbReference type="InterPro" id="IPR028082">
    <property type="entry name" value="Peripla_BP_I"/>
</dbReference>
<dbReference type="OrthoDB" id="2854648at2"/>
<evidence type="ECO:0000256" key="3">
    <source>
        <dbReference type="ARBA" id="ARBA00023163"/>
    </source>
</evidence>
<accession>A0A2P8QFQ6</accession>
<proteinExistence type="predicted"/>
<evidence type="ECO:0000313" key="6">
    <source>
        <dbReference type="Proteomes" id="UP000240429"/>
    </source>
</evidence>
<dbReference type="RefSeq" id="WP_107014846.1">
    <property type="nucleotide sequence ID" value="NZ_KZ679038.1"/>
</dbReference>
<dbReference type="InterPro" id="IPR000843">
    <property type="entry name" value="HTH_LacI"/>
</dbReference>
<dbReference type="PROSITE" id="PS50932">
    <property type="entry name" value="HTH_LACI_2"/>
    <property type="match status" value="1"/>
</dbReference>
<keyword evidence="2" id="KW-0238">DNA-binding</keyword>
<keyword evidence="1" id="KW-0805">Transcription regulation</keyword>
<dbReference type="Pfam" id="PF00356">
    <property type="entry name" value="LacI"/>
    <property type="match status" value="1"/>
</dbReference>
<gene>
    <name evidence="5" type="ORF">C6Y14_03135</name>
</gene>
<dbReference type="InterPro" id="IPR046335">
    <property type="entry name" value="LacI/GalR-like_sensor"/>
</dbReference>
<dbReference type="GO" id="GO:0000976">
    <property type="term" value="F:transcription cis-regulatory region binding"/>
    <property type="evidence" value="ECO:0007669"/>
    <property type="project" value="TreeGrafter"/>
</dbReference>
<dbReference type="SMART" id="SM00354">
    <property type="entry name" value="HTH_LACI"/>
    <property type="match status" value="1"/>
</dbReference>
<comment type="caution">
    <text evidence="5">The sequence shown here is derived from an EMBL/GenBank/DDBJ whole genome shotgun (WGS) entry which is preliminary data.</text>
</comment>
<evidence type="ECO:0000313" key="5">
    <source>
        <dbReference type="EMBL" id="PSM45089.1"/>
    </source>
</evidence>
<dbReference type="GO" id="GO:0003700">
    <property type="term" value="F:DNA-binding transcription factor activity"/>
    <property type="evidence" value="ECO:0007669"/>
    <property type="project" value="TreeGrafter"/>
</dbReference>
<dbReference type="InterPro" id="IPR010982">
    <property type="entry name" value="Lambda_DNA-bd_dom_sf"/>
</dbReference>
<name>A0A2P8QFQ6_9ACTN</name>
<reference evidence="5 6" key="1">
    <citation type="submission" date="2018-03" db="EMBL/GenBank/DDBJ databases">
        <title>Streptomyces dioscori sp. nov., a novel endophytic actinobacterium isolated from bulbil of Dioscorea bulbifera L.</title>
        <authorList>
            <person name="Zhikuan W."/>
        </authorList>
    </citation>
    <scope>NUCLEOTIDE SEQUENCE [LARGE SCALE GENOMIC DNA]</scope>
    <source>
        <strain evidence="5 6">A217</strain>
    </source>
</reference>
<dbReference type="AlphaFoldDB" id="A0A2P8QFQ6"/>
<protein>
    <submittedName>
        <fullName evidence="5">LacI family transcriptional regulator</fullName>
    </submittedName>
</protein>
<sequence length="341" mass="36708">MAGARLKDVAERAGVSIKTVSNVVRGEVRVAEQTRERVLRAIAELNYQPNASARHLRTGRSGIIALAVPELVAPYFAELAAEVIAAAKKRGCTVLIEDTGGDPAEELRIACGLSDPLIDGVLLSPLCLDETMLANRERRVPLVLLGEQSYKIPADHVLIDNSAAAREATEHLLKLGRRRIGVIGQPSDRAHATTVQRMHGFLTALHAAGVPHDPRLVPDTGEFTRADGAAAMRVLLALDEPPDAVFCFSDLLASGAVRTAHEHGLRVPQDLAVVGFDDIQETRYSVPSLTTVSPDKREIAELAVDAVLHRITTDAEAPHTRLIAGYELVVRESTRTDPPTA</sequence>
<feature type="domain" description="HTH lacI-type" evidence="4">
    <location>
        <begin position="4"/>
        <end position="58"/>
    </location>
</feature>
<evidence type="ECO:0000259" key="4">
    <source>
        <dbReference type="PROSITE" id="PS50932"/>
    </source>
</evidence>
<dbReference type="Gene3D" id="3.40.50.2300">
    <property type="match status" value="2"/>
</dbReference>
<dbReference type="EMBL" id="PYBJ01000001">
    <property type="protein sequence ID" value="PSM45089.1"/>
    <property type="molecule type" value="Genomic_DNA"/>
</dbReference>
<organism evidence="5 6">
    <name type="scientific">Streptomyces dioscori</name>
    <dbReference type="NCBI Taxonomy" id="2109333"/>
    <lineage>
        <taxon>Bacteria</taxon>
        <taxon>Bacillati</taxon>
        <taxon>Actinomycetota</taxon>
        <taxon>Actinomycetes</taxon>
        <taxon>Kitasatosporales</taxon>
        <taxon>Streptomycetaceae</taxon>
        <taxon>Streptomyces</taxon>
        <taxon>Streptomyces aurantiacus group</taxon>
    </lineage>
</organism>
<dbReference type="Gene3D" id="1.10.260.40">
    <property type="entry name" value="lambda repressor-like DNA-binding domains"/>
    <property type="match status" value="1"/>
</dbReference>
<dbReference type="SUPFAM" id="SSF47413">
    <property type="entry name" value="lambda repressor-like DNA-binding domains"/>
    <property type="match status" value="1"/>
</dbReference>
<dbReference type="Pfam" id="PF13377">
    <property type="entry name" value="Peripla_BP_3"/>
    <property type="match status" value="1"/>
</dbReference>
<keyword evidence="3" id="KW-0804">Transcription</keyword>
<dbReference type="Proteomes" id="UP000240429">
    <property type="component" value="Unassembled WGS sequence"/>
</dbReference>
<keyword evidence="6" id="KW-1185">Reference proteome</keyword>
<dbReference type="CDD" id="cd06267">
    <property type="entry name" value="PBP1_LacI_sugar_binding-like"/>
    <property type="match status" value="1"/>
</dbReference>